<accession>A0AAW1TIS9</accession>
<feature type="compositionally biased region" description="Polar residues" evidence="1">
    <location>
        <begin position="257"/>
        <end position="267"/>
    </location>
</feature>
<feature type="compositionally biased region" description="Basic and acidic residues" evidence="1">
    <location>
        <begin position="730"/>
        <end position="741"/>
    </location>
</feature>
<reference evidence="2 3" key="1">
    <citation type="journal article" date="2024" name="Nat. Commun.">
        <title>Phylogenomics reveals the evolutionary origins of lichenization in chlorophyte algae.</title>
        <authorList>
            <person name="Puginier C."/>
            <person name="Libourel C."/>
            <person name="Otte J."/>
            <person name="Skaloud P."/>
            <person name="Haon M."/>
            <person name="Grisel S."/>
            <person name="Petersen M."/>
            <person name="Berrin J.G."/>
            <person name="Delaux P.M."/>
            <person name="Dal Grande F."/>
            <person name="Keller J."/>
        </authorList>
    </citation>
    <scope>NUCLEOTIDE SEQUENCE [LARGE SCALE GENOMIC DNA]</scope>
    <source>
        <strain evidence="2 3">SAG 2523</strain>
    </source>
</reference>
<feature type="compositionally biased region" description="Basic and acidic residues" evidence="1">
    <location>
        <begin position="72"/>
        <end position="86"/>
    </location>
</feature>
<dbReference type="EMBL" id="JALJOV010000038">
    <property type="protein sequence ID" value="KAK9868235.1"/>
    <property type="molecule type" value="Genomic_DNA"/>
</dbReference>
<name>A0AAW1TIS9_9CHLO</name>
<evidence type="ECO:0000256" key="1">
    <source>
        <dbReference type="SAM" id="MobiDB-lite"/>
    </source>
</evidence>
<organism evidence="2 3">
    <name type="scientific">Apatococcus fuscideae</name>
    <dbReference type="NCBI Taxonomy" id="2026836"/>
    <lineage>
        <taxon>Eukaryota</taxon>
        <taxon>Viridiplantae</taxon>
        <taxon>Chlorophyta</taxon>
        <taxon>core chlorophytes</taxon>
        <taxon>Trebouxiophyceae</taxon>
        <taxon>Chlorellales</taxon>
        <taxon>Chlorellaceae</taxon>
        <taxon>Apatococcus</taxon>
    </lineage>
</organism>
<evidence type="ECO:0000313" key="3">
    <source>
        <dbReference type="Proteomes" id="UP001485043"/>
    </source>
</evidence>
<feature type="compositionally biased region" description="Acidic residues" evidence="1">
    <location>
        <begin position="205"/>
        <end position="229"/>
    </location>
</feature>
<dbReference type="AlphaFoldDB" id="A0AAW1TIS9"/>
<protein>
    <submittedName>
        <fullName evidence="2">Uncharacterized protein</fullName>
    </submittedName>
</protein>
<proteinExistence type="predicted"/>
<gene>
    <name evidence="2" type="ORF">WJX84_002014</name>
</gene>
<sequence>MVRQADLPLVSSAAAAGDRSQVSAEQQPPGRTVKNPSLPALHPTHAFTSRTRGSRAAEHVQAGGHLAAPKASPHDTRAVPHVDPLRDSSSPAPQAEEFLQFSDLPSDVPSQAKDSIPVAELDPEPSWIPGEEDPAEADPGSPGSDWIPSVFGSPPSKQDVPPQKGLRSGPAHDEARPSQLARMAAAVFPSGTSPEEHEATLLDVPGEEDESIEGVEKDMEPDEDYEPEVEYPSPASSESGFEEEAHPTLRPKGQYWPSMTRQSTNWRRSAHHHGSMRGAQKRQACGEEVASTAGPAWKSLEASDIQPADPPAGRKGMDAPHWKASSMIVPEHYIFWAPLRSLGEEIGFYTGEQLRYLGVQKGLHPQQGAYTVVLIFAERYPLAFYDDPIQAARAYDRAAIAIMGPERALTSFNQAAYVPEDLVQRKGGDLLRFLSQIQTERGPQMPLRGQAPRCGKCLACLQPFLYTVCRGKKIDRKAVGLPGPEHFMKAPQAPGSAGPNLSGAEMCSQAPRIRLMERYAAVHAAQAAHRAGDKEIKRTVHNIKRQALEVVLRTRCRTLEDYAREGISYHPFSPEWKQDPAVNPEDEKREITHFSENQQEALEELHQLLRCFARGERVEVDYAQESQPHTPGCCVCCTSMHHPPESSTQCPIYWMQTTDHSLDGSFRAKGSSREQRALQAFPGWCSLAQSLHDAPTAEILATIYQRLSSDPQKRQAPRAAQPSRGAASEDAARRMPDGDKGRLRPALAQVMHALQAYAGVLADDKGIKATRKLMPADLLATGLLLEQKLKQKLHLETREVVNDGTSQ</sequence>
<evidence type="ECO:0000313" key="2">
    <source>
        <dbReference type="EMBL" id="KAK9868235.1"/>
    </source>
</evidence>
<dbReference type="Proteomes" id="UP001485043">
    <property type="component" value="Unassembled WGS sequence"/>
</dbReference>
<keyword evidence="3" id="KW-1185">Reference proteome</keyword>
<comment type="caution">
    <text evidence="2">The sequence shown here is derived from an EMBL/GenBank/DDBJ whole genome shotgun (WGS) entry which is preliminary data.</text>
</comment>
<feature type="region of interest" description="Disordered" evidence="1">
    <location>
        <begin position="708"/>
        <end position="741"/>
    </location>
</feature>
<feature type="region of interest" description="Disordered" evidence="1">
    <location>
        <begin position="1"/>
        <end position="300"/>
    </location>
</feature>